<dbReference type="PANTHER" id="PTHR39327">
    <property type="match status" value="1"/>
</dbReference>
<dbReference type="InterPro" id="IPR010319">
    <property type="entry name" value="Transglutaminase-like_Cys_pept"/>
</dbReference>
<dbReference type="OrthoDB" id="5401788at2"/>
<dbReference type="Proteomes" id="UP000284021">
    <property type="component" value="Unassembled WGS sequence"/>
</dbReference>
<sequence length="225" mass="25598">MCALWRAVVVTTLSGSLLFGTAEAKASWSFEKILRKAEKRYGRMSPATDHLLSWSDLIESSRHLPEMEKLKAVNQYFNRHVRFSGDIVLWKQSDYWATPIETLVKGAGDCEDFSLVKYFTLRQLGVPEEKLRITYAKALKLNQAHMVVTYHATPAAEPLVLDNLINSILPASERQDLSLLYAFDAKGLYFVKAEGLKRVGDTEHLPYWQALLQKMRQEGFTAEQG</sequence>
<organism evidence="1 2">
    <name type="scientific">Pseudomonas cavernicola</name>
    <dbReference type="NCBI Taxonomy" id="2320866"/>
    <lineage>
        <taxon>Bacteria</taxon>
        <taxon>Pseudomonadati</taxon>
        <taxon>Pseudomonadota</taxon>
        <taxon>Gammaproteobacteria</taxon>
        <taxon>Pseudomonadales</taxon>
        <taxon>Pseudomonadaceae</taxon>
        <taxon>Pseudomonas</taxon>
    </lineage>
</organism>
<dbReference type="RefSeq" id="WP_119954972.1">
    <property type="nucleotide sequence ID" value="NZ_QYUR01000002.1"/>
</dbReference>
<keyword evidence="2" id="KW-1185">Reference proteome</keyword>
<reference evidence="1 2" key="1">
    <citation type="submission" date="2018-09" db="EMBL/GenBank/DDBJ databases">
        <authorList>
            <person name="Zhu H."/>
        </authorList>
    </citation>
    <scope>NUCLEOTIDE SEQUENCE [LARGE SCALE GENOMIC DNA]</scope>
    <source>
        <strain evidence="1 2">K1S02-6</strain>
    </source>
</reference>
<dbReference type="Gene3D" id="3.10.620.30">
    <property type="match status" value="1"/>
</dbReference>
<proteinExistence type="predicted"/>
<evidence type="ECO:0000313" key="1">
    <source>
        <dbReference type="EMBL" id="RJG14425.1"/>
    </source>
</evidence>
<evidence type="ECO:0000313" key="2">
    <source>
        <dbReference type="Proteomes" id="UP000284021"/>
    </source>
</evidence>
<protein>
    <recommendedName>
        <fullName evidence="3">Transglutaminase</fullName>
    </recommendedName>
</protein>
<dbReference type="InterPro" id="IPR038765">
    <property type="entry name" value="Papain-like_cys_pep_sf"/>
</dbReference>
<comment type="caution">
    <text evidence="1">The sequence shown here is derived from an EMBL/GenBank/DDBJ whole genome shotgun (WGS) entry which is preliminary data.</text>
</comment>
<dbReference type="Pfam" id="PF06035">
    <property type="entry name" value="Peptidase_C93"/>
    <property type="match status" value="1"/>
</dbReference>
<dbReference type="SUPFAM" id="SSF54001">
    <property type="entry name" value="Cysteine proteinases"/>
    <property type="match status" value="1"/>
</dbReference>
<dbReference type="PANTHER" id="PTHR39327:SF1">
    <property type="entry name" value="BLR5470 PROTEIN"/>
    <property type="match status" value="1"/>
</dbReference>
<dbReference type="EMBL" id="QYUR01000002">
    <property type="protein sequence ID" value="RJG14425.1"/>
    <property type="molecule type" value="Genomic_DNA"/>
</dbReference>
<dbReference type="AlphaFoldDB" id="A0A418XPR8"/>
<accession>A0A418XPR8</accession>
<gene>
    <name evidence="1" type="ORF">D3879_13340</name>
</gene>
<name>A0A418XPR8_9PSED</name>
<evidence type="ECO:0008006" key="3">
    <source>
        <dbReference type="Google" id="ProtNLM"/>
    </source>
</evidence>